<proteinExistence type="predicted"/>
<protein>
    <submittedName>
        <fullName evidence="2">CpaF family protein</fullName>
    </submittedName>
</protein>
<keyword evidence="3" id="KW-1185">Reference proteome</keyword>
<dbReference type="Proteomes" id="UP000294823">
    <property type="component" value="Unassembled WGS sequence"/>
</dbReference>
<evidence type="ECO:0000313" key="3">
    <source>
        <dbReference type="Proteomes" id="UP000294823"/>
    </source>
</evidence>
<feature type="compositionally biased region" description="Polar residues" evidence="1">
    <location>
        <begin position="8"/>
        <end position="19"/>
    </location>
</feature>
<feature type="region of interest" description="Disordered" evidence="1">
    <location>
        <begin position="1"/>
        <end position="20"/>
    </location>
</feature>
<comment type="caution">
    <text evidence="2">The sequence shown here is derived from an EMBL/GenBank/DDBJ whole genome shotgun (WGS) entry which is preliminary data.</text>
</comment>
<evidence type="ECO:0000313" key="2">
    <source>
        <dbReference type="EMBL" id="TDA69512.1"/>
    </source>
</evidence>
<gene>
    <name evidence="2" type="ORF">E0702_18900</name>
</gene>
<feature type="non-terminal residue" evidence="2">
    <location>
        <position position="57"/>
    </location>
</feature>
<reference evidence="2 3" key="1">
    <citation type="submission" date="2019-03" db="EMBL/GenBank/DDBJ databases">
        <title>Halomonas marinisediminis sp. nov., a moderately halophilic bacterium isolated from the Bohai Gulf.</title>
        <authorList>
            <person name="Ji X."/>
        </authorList>
    </citation>
    <scope>NUCLEOTIDE SEQUENCE [LARGE SCALE GENOMIC DNA]</scope>
    <source>
        <strain evidence="2 3">204</strain>
    </source>
</reference>
<dbReference type="EMBL" id="SLTR01000905">
    <property type="protein sequence ID" value="TDA69512.1"/>
    <property type="molecule type" value="Genomic_DNA"/>
</dbReference>
<accession>A0ABY2D156</accession>
<evidence type="ECO:0000256" key="1">
    <source>
        <dbReference type="SAM" id="MobiDB-lite"/>
    </source>
</evidence>
<name>A0ABY2D156_9GAMM</name>
<organism evidence="2 3">
    <name type="scientific">Halomonas marinisediminis</name>
    <dbReference type="NCBI Taxonomy" id="2546095"/>
    <lineage>
        <taxon>Bacteria</taxon>
        <taxon>Pseudomonadati</taxon>
        <taxon>Pseudomonadota</taxon>
        <taxon>Gammaproteobacteria</taxon>
        <taxon>Oceanospirillales</taxon>
        <taxon>Halomonadaceae</taxon>
        <taxon>Halomonas</taxon>
    </lineage>
</organism>
<sequence>MFFKRKNVSQNLQDVQPSQEPEVLSQVEIKKTENLSPMDAKLKIIAEQAKQLEQEQE</sequence>